<dbReference type="Gene3D" id="3.40.190.10">
    <property type="entry name" value="Periplasmic binding protein-like II"/>
    <property type="match status" value="2"/>
</dbReference>
<evidence type="ECO:0000256" key="4">
    <source>
        <dbReference type="RuleBase" id="RU003744"/>
    </source>
</evidence>
<accession>A0A1I2LUJ8</accession>
<comment type="similarity">
    <text evidence="2 4">Belongs to the bacterial solute-binding protein 3 family.</text>
</comment>
<evidence type="ECO:0000313" key="7">
    <source>
        <dbReference type="Proteomes" id="UP000198623"/>
    </source>
</evidence>
<dbReference type="CDD" id="cd13702">
    <property type="entry name" value="PBP2_mlr5654_like"/>
    <property type="match status" value="1"/>
</dbReference>
<dbReference type="Pfam" id="PF00497">
    <property type="entry name" value="SBP_bac_3"/>
    <property type="match status" value="1"/>
</dbReference>
<dbReference type="OrthoDB" id="9768183at2"/>
<name>A0A1I2LUJ8_9GAMM</name>
<dbReference type="AlphaFoldDB" id="A0A1I2LUJ8"/>
<keyword evidence="7" id="KW-1185">Reference proteome</keyword>
<evidence type="ECO:0000259" key="5">
    <source>
        <dbReference type="SMART" id="SM00062"/>
    </source>
</evidence>
<evidence type="ECO:0000313" key="6">
    <source>
        <dbReference type="EMBL" id="SFF82258.1"/>
    </source>
</evidence>
<dbReference type="PROSITE" id="PS01039">
    <property type="entry name" value="SBP_BACTERIAL_3"/>
    <property type="match status" value="1"/>
</dbReference>
<dbReference type="RefSeq" id="WP_090723302.1">
    <property type="nucleotide sequence ID" value="NZ_FOOU01000001.1"/>
</dbReference>
<evidence type="ECO:0000256" key="1">
    <source>
        <dbReference type="ARBA" id="ARBA00004196"/>
    </source>
</evidence>
<evidence type="ECO:0000256" key="2">
    <source>
        <dbReference type="ARBA" id="ARBA00010333"/>
    </source>
</evidence>
<dbReference type="STRING" id="1045558.SAMN05216175_101230"/>
<dbReference type="SUPFAM" id="SSF53850">
    <property type="entry name" value="Periplasmic binding protein-like II"/>
    <property type="match status" value="1"/>
</dbReference>
<feature type="domain" description="Solute-binding protein family 3/N-terminal" evidence="5">
    <location>
        <begin position="31"/>
        <end position="256"/>
    </location>
</feature>
<dbReference type="EMBL" id="FOOU01000001">
    <property type="protein sequence ID" value="SFF82258.1"/>
    <property type="molecule type" value="Genomic_DNA"/>
</dbReference>
<dbReference type="SMART" id="SM00062">
    <property type="entry name" value="PBPb"/>
    <property type="match status" value="1"/>
</dbReference>
<dbReference type="InterPro" id="IPR018313">
    <property type="entry name" value="SBP_3_CS"/>
</dbReference>
<dbReference type="GO" id="GO:0030313">
    <property type="term" value="C:cell envelope"/>
    <property type="evidence" value="ECO:0007669"/>
    <property type="project" value="UniProtKB-SubCell"/>
</dbReference>
<sequence length="258" mass="28099">MSVRKIIAAVTLVAGAFAGTLIGTQAFAGDKIRIATEGAYAPFNMKNEQGELVGFDVEIAKALCAEMKADCTIVEQDWDGMIPALKGRKFDAIVASMSITKERLQAVDFTDPYYTNALAFVGPKGVELKTDKASLKGKTLGAQRATIAGQYLEDELGDVVSVKLYDTQDNAYLDMATGRLDGLVSDKFPAYDWLRTDEGQGFEFKGETIKTESVDKIGIAIRHGQDDLKANFNKALKAIVENGTYDAINAKYFPFSIY</sequence>
<dbReference type="Proteomes" id="UP000198623">
    <property type="component" value="Unassembled WGS sequence"/>
</dbReference>
<keyword evidence="3" id="KW-0732">Signal</keyword>
<dbReference type="InterPro" id="IPR001638">
    <property type="entry name" value="Solute-binding_3/MltF_N"/>
</dbReference>
<dbReference type="PANTHER" id="PTHR35936">
    <property type="entry name" value="MEMBRANE-BOUND LYTIC MUREIN TRANSGLYCOSYLASE F"/>
    <property type="match status" value="1"/>
</dbReference>
<comment type="subcellular location">
    <subcellularLocation>
        <location evidence="1">Cell envelope</location>
    </subcellularLocation>
</comment>
<reference evidence="7" key="1">
    <citation type="submission" date="2016-10" db="EMBL/GenBank/DDBJ databases">
        <authorList>
            <person name="Varghese N."/>
            <person name="Submissions S."/>
        </authorList>
    </citation>
    <scope>NUCLEOTIDE SEQUENCE [LARGE SCALE GENOMIC DNA]</scope>
    <source>
        <strain evidence="7">CGMCC 1.10971</strain>
    </source>
</reference>
<gene>
    <name evidence="6" type="ORF">SAMN05216175_101230</name>
</gene>
<organism evidence="6 7">
    <name type="scientific">Neptunomonas qingdaonensis</name>
    <dbReference type="NCBI Taxonomy" id="1045558"/>
    <lineage>
        <taxon>Bacteria</taxon>
        <taxon>Pseudomonadati</taxon>
        <taxon>Pseudomonadota</taxon>
        <taxon>Gammaproteobacteria</taxon>
        <taxon>Oceanospirillales</taxon>
        <taxon>Oceanospirillaceae</taxon>
        <taxon>Neptunomonas</taxon>
    </lineage>
</organism>
<evidence type="ECO:0000256" key="3">
    <source>
        <dbReference type="ARBA" id="ARBA00022729"/>
    </source>
</evidence>
<dbReference type="PANTHER" id="PTHR35936:SF17">
    <property type="entry name" value="ARGININE-BINDING EXTRACELLULAR PROTEIN ARTP"/>
    <property type="match status" value="1"/>
</dbReference>
<proteinExistence type="inferred from homology"/>
<protein>
    <submittedName>
        <fullName evidence="6">Polar amino acid transport system substrate-binding protein</fullName>
    </submittedName>
</protein>